<evidence type="ECO:0000313" key="2">
    <source>
        <dbReference type="Proteomes" id="UP001209570"/>
    </source>
</evidence>
<evidence type="ECO:0000313" key="1">
    <source>
        <dbReference type="EMBL" id="KAJ0403397.1"/>
    </source>
</evidence>
<name>A0AAD5M561_PYTIN</name>
<sequence length="238" mass="26952">MADLIHLATAHQHVGAACSFTAVLQHIVTGRRALVPDRSSGGQRVSTYHVLHVADPSKSFFKVVCWGDEPPRLARDDHDGEEIALRVGDILLFTGSFRGNVEAQFARTARVQLLYRRDRYFNTREVRLKDFYPMIEWYKQHRHEFLVDGLPNTPKPEHLEAPFTSFRDASENTVVALRCHVRGEMTSTRPEAGVSRSTHATQSGGDFEGLLLREIIVEDKNGERMALNLWDQSDELTA</sequence>
<proteinExistence type="predicted"/>
<keyword evidence="2" id="KW-1185">Reference proteome</keyword>
<protein>
    <submittedName>
        <fullName evidence="1">Uncharacterized protein</fullName>
    </submittedName>
</protein>
<organism evidence="1 2">
    <name type="scientific">Pythium insidiosum</name>
    <name type="common">Pythiosis disease agent</name>
    <dbReference type="NCBI Taxonomy" id="114742"/>
    <lineage>
        <taxon>Eukaryota</taxon>
        <taxon>Sar</taxon>
        <taxon>Stramenopiles</taxon>
        <taxon>Oomycota</taxon>
        <taxon>Peronosporomycetes</taxon>
        <taxon>Pythiales</taxon>
        <taxon>Pythiaceae</taxon>
        <taxon>Pythium</taxon>
    </lineage>
</organism>
<accession>A0AAD5M561</accession>
<gene>
    <name evidence="1" type="ORF">P43SY_003968</name>
</gene>
<comment type="caution">
    <text evidence="1">The sequence shown here is derived from an EMBL/GenBank/DDBJ whole genome shotgun (WGS) entry which is preliminary data.</text>
</comment>
<dbReference type="AlphaFoldDB" id="A0AAD5M561"/>
<dbReference type="EMBL" id="JAKCXM010000082">
    <property type="protein sequence ID" value="KAJ0403397.1"/>
    <property type="molecule type" value="Genomic_DNA"/>
</dbReference>
<dbReference type="Proteomes" id="UP001209570">
    <property type="component" value="Unassembled WGS sequence"/>
</dbReference>
<reference evidence="1" key="1">
    <citation type="submission" date="2021-12" db="EMBL/GenBank/DDBJ databases">
        <title>Prjna785345.</title>
        <authorList>
            <person name="Rujirawat T."/>
            <person name="Krajaejun T."/>
        </authorList>
    </citation>
    <scope>NUCLEOTIDE SEQUENCE</scope>
    <source>
        <strain evidence="1">Pi057C3</strain>
    </source>
</reference>